<organism evidence="6 7">
    <name type="scientific">Soehngenia longivitae</name>
    <dbReference type="NCBI Taxonomy" id="2562294"/>
    <lineage>
        <taxon>Bacteria</taxon>
        <taxon>Bacillati</taxon>
        <taxon>Bacillota</taxon>
        <taxon>Tissierellia</taxon>
        <taxon>Tissierellales</taxon>
        <taxon>Tissierellaceae</taxon>
        <taxon>Soehngenia</taxon>
    </lineage>
</organism>
<comment type="similarity">
    <text evidence="2">Belongs to the glycosyltransferase 2 family.</text>
</comment>
<evidence type="ECO:0000256" key="4">
    <source>
        <dbReference type="ARBA" id="ARBA00022679"/>
    </source>
</evidence>
<comment type="pathway">
    <text evidence="1">Cell wall biogenesis; cell wall polysaccharide biosynthesis.</text>
</comment>
<sequence>MDNPKLVFVILHYKNISDTLECINSIRSLNIMDSKIVVVENGSLDSSTEVLKKYLKSIDVVFNNNNYGFAKGNNTGILYAKEKYNPEYYFVINNDITIEDANIVSEISKIYNMYEFDVLGPKIIAKNGINQNPNYLVLKTTKDIIKHLIRLMIINLLNTLGLYEIFKGEKSTKMARKKEDDDSVLVGVPLHGSALIFSKKYVEKYEKPFNESTFLFGEEEFLFYRKNRDNLNFVYTPEIIVHHKEDASLNNIYNNSNREKLNFVTRNSIKSLIQLLLLKIVNKMGGRKDE</sequence>
<gene>
    <name evidence="6" type="ORF">E4100_03690</name>
</gene>
<reference evidence="6 7" key="1">
    <citation type="submission" date="2019-03" db="EMBL/GenBank/DDBJ databases">
        <title>Draft genome sequence data and analysis of a Fermenting Bacterium, Soehngenia longevitae strain 1933PT, isolated from petroleum reservoir in Azerbaijan.</title>
        <authorList>
            <person name="Grouzdev D.S."/>
            <person name="Bidzhieva S.K."/>
            <person name="Sokolova D.S."/>
            <person name="Tourova T.P."/>
            <person name="Poltaraus A.B."/>
            <person name="Nazina T.N."/>
        </authorList>
    </citation>
    <scope>NUCLEOTIDE SEQUENCE [LARGE SCALE GENOMIC DNA]</scope>
    <source>
        <strain evidence="6 7">1933P</strain>
    </source>
</reference>
<dbReference type="Pfam" id="PF00535">
    <property type="entry name" value="Glycos_transf_2"/>
    <property type="match status" value="1"/>
</dbReference>
<evidence type="ECO:0000259" key="5">
    <source>
        <dbReference type="Pfam" id="PF00535"/>
    </source>
</evidence>
<protein>
    <submittedName>
        <fullName evidence="6">Glycosyltransferase</fullName>
    </submittedName>
</protein>
<comment type="caution">
    <text evidence="6">The sequence shown here is derived from an EMBL/GenBank/DDBJ whole genome shotgun (WGS) entry which is preliminary data.</text>
</comment>
<proteinExistence type="inferred from homology"/>
<name>A0A4Z0D8L4_9FIRM</name>
<keyword evidence="7" id="KW-1185">Reference proteome</keyword>
<dbReference type="InterPro" id="IPR001173">
    <property type="entry name" value="Glyco_trans_2-like"/>
</dbReference>
<evidence type="ECO:0000313" key="6">
    <source>
        <dbReference type="EMBL" id="TFZ41212.1"/>
    </source>
</evidence>
<dbReference type="SUPFAM" id="SSF53448">
    <property type="entry name" value="Nucleotide-diphospho-sugar transferases"/>
    <property type="match status" value="1"/>
</dbReference>
<dbReference type="Gene3D" id="3.90.550.10">
    <property type="entry name" value="Spore Coat Polysaccharide Biosynthesis Protein SpsA, Chain A"/>
    <property type="match status" value="1"/>
</dbReference>
<dbReference type="AlphaFoldDB" id="A0A4Z0D8L4"/>
<evidence type="ECO:0000256" key="2">
    <source>
        <dbReference type="ARBA" id="ARBA00006739"/>
    </source>
</evidence>
<dbReference type="OrthoDB" id="9813495at2"/>
<dbReference type="InterPro" id="IPR029044">
    <property type="entry name" value="Nucleotide-diphossugar_trans"/>
</dbReference>
<dbReference type="RefSeq" id="WP_135270693.1">
    <property type="nucleotide sequence ID" value="NZ_SRIB01000003.1"/>
</dbReference>
<keyword evidence="3" id="KW-0328">Glycosyltransferase</keyword>
<feature type="domain" description="Glycosyltransferase 2-like" evidence="5">
    <location>
        <begin position="9"/>
        <end position="101"/>
    </location>
</feature>
<keyword evidence="4 6" id="KW-0808">Transferase</keyword>
<dbReference type="Proteomes" id="UP000298381">
    <property type="component" value="Unassembled WGS sequence"/>
</dbReference>
<evidence type="ECO:0000313" key="7">
    <source>
        <dbReference type="Proteomes" id="UP000298381"/>
    </source>
</evidence>
<accession>A0A4Z0D8L4</accession>
<dbReference type="EMBL" id="SRIB01000003">
    <property type="protein sequence ID" value="TFZ41212.1"/>
    <property type="molecule type" value="Genomic_DNA"/>
</dbReference>
<evidence type="ECO:0000256" key="3">
    <source>
        <dbReference type="ARBA" id="ARBA00022676"/>
    </source>
</evidence>
<evidence type="ECO:0000256" key="1">
    <source>
        <dbReference type="ARBA" id="ARBA00004776"/>
    </source>
</evidence>
<dbReference type="GO" id="GO:0016757">
    <property type="term" value="F:glycosyltransferase activity"/>
    <property type="evidence" value="ECO:0007669"/>
    <property type="project" value="UniProtKB-KW"/>
</dbReference>
<dbReference type="PANTHER" id="PTHR43179">
    <property type="entry name" value="RHAMNOSYLTRANSFERASE WBBL"/>
    <property type="match status" value="1"/>
</dbReference>
<dbReference type="PANTHER" id="PTHR43179:SF12">
    <property type="entry name" value="GALACTOFURANOSYLTRANSFERASE GLFT2"/>
    <property type="match status" value="1"/>
</dbReference>